<accession>A0A9N8H2Q8</accession>
<evidence type="ECO:0000256" key="1">
    <source>
        <dbReference type="SAM" id="MobiDB-lite"/>
    </source>
</evidence>
<organism evidence="2 3">
    <name type="scientific">Seminavis robusta</name>
    <dbReference type="NCBI Taxonomy" id="568900"/>
    <lineage>
        <taxon>Eukaryota</taxon>
        <taxon>Sar</taxon>
        <taxon>Stramenopiles</taxon>
        <taxon>Ochrophyta</taxon>
        <taxon>Bacillariophyta</taxon>
        <taxon>Bacillariophyceae</taxon>
        <taxon>Bacillariophycidae</taxon>
        <taxon>Naviculales</taxon>
        <taxon>Naviculaceae</taxon>
        <taxon>Seminavis</taxon>
    </lineage>
</organism>
<dbReference type="EMBL" id="CAICTM010000042">
    <property type="protein sequence ID" value="CAB9498611.1"/>
    <property type="molecule type" value="Genomic_DNA"/>
</dbReference>
<feature type="compositionally biased region" description="Acidic residues" evidence="1">
    <location>
        <begin position="69"/>
        <end position="82"/>
    </location>
</feature>
<evidence type="ECO:0000313" key="2">
    <source>
        <dbReference type="EMBL" id="CAB9498611.1"/>
    </source>
</evidence>
<dbReference type="OrthoDB" id="434211at2759"/>
<gene>
    <name evidence="2" type="ORF">SEMRO_42_G025390.1</name>
</gene>
<dbReference type="InterPro" id="IPR052980">
    <property type="entry name" value="Crinkler_effector"/>
</dbReference>
<dbReference type="PANTHER" id="PTHR33129">
    <property type="entry name" value="PROTEIN KINASE DOMAIN-CONTAINING PROTEIN-RELATED"/>
    <property type="match status" value="1"/>
</dbReference>
<protein>
    <submittedName>
        <fullName evidence="2">Uncharacterized protein</fullName>
    </submittedName>
</protein>
<name>A0A9N8H2Q8_9STRA</name>
<proteinExistence type="predicted"/>
<reference evidence="2" key="1">
    <citation type="submission" date="2020-06" db="EMBL/GenBank/DDBJ databases">
        <authorList>
            <consortium name="Plant Systems Biology data submission"/>
        </authorList>
    </citation>
    <scope>NUCLEOTIDE SEQUENCE</scope>
    <source>
        <strain evidence="2">D6</strain>
    </source>
</reference>
<comment type="caution">
    <text evidence="2">The sequence shown here is derived from an EMBL/GenBank/DDBJ whole genome shotgun (WGS) entry which is preliminary data.</text>
</comment>
<dbReference type="AlphaFoldDB" id="A0A9N8H2Q8"/>
<feature type="region of interest" description="Disordered" evidence="1">
    <location>
        <begin position="44"/>
        <end position="82"/>
    </location>
</feature>
<keyword evidence="3" id="KW-1185">Reference proteome</keyword>
<dbReference type="Proteomes" id="UP001153069">
    <property type="component" value="Unassembled WGS sequence"/>
</dbReference>
<sequence length="526" mass="58733">MVLPTSPIKGLVNSRLENLSGQKTQDALLELIGLQIISPATANKTDGGGVSGASPDADEDKQEKAKEVGEEENEENDSEEEGDVVGVAYPYLELTEKSNGLLQVGRLVIRDCYVDVLKRGKCAFVAGTLGIGKSMFGLLLLRAIVLEGDKTVVYWDKDKATAFSFCETMKARYGLNQEFDVDLKAGTKTLYMVTWESNQESLENFLMDDDVLVIHDPSIEYTKAGLKNGKTSTVFVLSYGHGLMDEWIRKSCGPPTKLYMPCFQKSEILANKDNLFCDREEDWKVNMEGSIESAFKTFGGSIRYYGRDDSQDFWEAMQAKVERVLSENGRDIAKRTINFRGSIRHVEVDFDKSKPLFPEKGHNRFEKEGYVLGSDGITQRSVQDMKNIMKCFSGEPGVETVYGVLFETYAHRLFRESINEGPRAYKMKVVTNDGGKNNKPEFTEVPFKAEEHIHLAGMDPSKLSEEFSNRANAEISAYFQPEVSNFPTYDAVLIVSGETVGLEYDKVALLLQMTVSGVRSETPTET</sequence>
<evidence type="ECO:0000313" key="3">
    <source>
        <dbReference type="Proteomes" id="UP001153069"/>
    </source>
</evidence>